<dbReference type="PANTHER" id="PTHR47354:SF8">
    <property type="entry name" value="1,2-PHENYLACETYL-COA EPOXIDASE, SUBUNIT E"/>
    <property type="match status" value="1"/>
</dbReference>
<keyword evidence="4" id="KW-0479">Metal-binding</keyword>
<dbReference type="SUPFAM" id="SSF52343">
    <property type="entry name" value="Ferredoxin reductase-like, C-terminal NADP-linked domain"/>
    <property type="match status" value="1"/>
</dbReference>
<dbReference type="InterPro" id="IPR036010">
    <property type="entry name" value="2Fe-2S_ferredoxin-like_sf"/>
</dbReference>
<dbReference type="InterPro" id="IPR008333">
    <property type="entry name" value="Cbr1-like_FAD-bd_dom"/>
</dbReference>
<dbReference type="Gene3D" id="2.40.30.10">
    <property type="entry name" value="Translation factors"/>
    <property type="match status" value="1"/>
</dbReference>
<dbReference type="InterPro" id="IPR012675">
    <property type="entry name" value="Beta-grasp_dom_sf"/>
</dbReference>
<evidence type="ECO:0000256" key="5">
    <source>
        <dbReference type="ARBA" id="ARBA00022827"/>
    </source>
</evidence>
<dbReference type="PANTHER" id="PTHR47354">
    <property type="entry name" value="NADH OXIDOREDUCTASE HCR"/>
    <property type="match status" value="1"/>
</dbReference>
<dbReference type="InterPro" id="IPR039261">
    <property type="entry name" value="FNR_nucleotide-bd"/>
</dbReference>
<dbReference type="Gene3D" id="3.40.50.80">
    <property type="entry name" value="Nucleotide-binding domain of ferredoxin-NADP reductase (FNR) module"/>
    <property type="match status" value="1"/>
</dbReference>
<evidence type="ECO:0000313" key="12">
    <source>
        <dbReference type="Proteomes" id="UP000460272"/>
    </source>
</evidence>
<dbReference type="SUPFAM" id="SSF54292">
    <property type="entry name" value="2Fe-2S ferredoxin-like"/>
    <property type="match status" value="1"/>
</dbReference>
<dbReference type="PRINTS" id="PR00371">
    <property type="entry name" value="FPNCR"/>
</dbReference>
<dbReference type="PROSITE" id="PS51384">
    <property type="entry name" value="FAD_FR"/>
    <property type="match status" value="1"/>
</dbReference>
<gene>
    <name evidence="11" type="ORF">EAS64_08905</name>
</gene>
<sequence>MRDFYQVTVAEVIRETGDASSFVLDVPPSLAVAFAYRPGQFVTVRVPSEQTGSVARCYSLCSSPHAEERPAITVKRTAGGYASNWFLDTVTAGTVLDLLPPAGTFCPGSLDGDFLLFAAGSGITPVISILKSVLAAGRGRVALVYANRDERSVIFAAGLRRLVTSAAGRLVVLHWLDSVQGIPAAAGIADLARPYAGWEPYVCGPDPYLAVVRAALGRLGVPAKRVRAERFLSLAENPFDETPTTSTANGGQAATLSVELDGTATALPWPPGTRMLDVLIAAGLDAPYSCRQGICGACACQLVAGEVEMAHNEVLEAADLADGYILACQAVPLTPEVRVTY</sequence>
<keyword evidence="12" id="KW-1185">Reference proteome</keyword>
<evidence type="ECO:0000256" key="7">
    <source>
        <dbReference type="ARBA" id="ARBA00023004"/>
    </source>
</evidence>
<evidence type="ECO:0000256" key="4">
    <source>
        <dbReference type="ARBA" id="ARBA00022723"/>
    </source>
</evidence>
<keyword evidence="7" id="KW-0408">Iron</keyword>
<dbReference type="InterPro" id="IPR001041">
    <property type="entry name" value="2Fe-2S_ferredoxin-type"/>
</dbReference>
<dbReference type="EMBL" id="RPFW01000002">
    <property type="protein sequence ID" value="TVZ04770.1"/>
    <property type="molecule type" value="Genomic_DNA"/>
</dbReference>
<dbReference type="GO" id="GO:0046872">
    <property type="term" value="F:metal ion binding"/>
    <property type="evidence" value="ECO:0007669"/>
    <property type="project" value="UniProtKB-KW"/>
</dbReference>
<dbReference type="InterPro" id="IPR006058">
    <property type="entry name" value="2Fe2S_fd_BS"/>
</dbReference>
<dbReference type="CDD" id="cd00207">
    <property type="entry name" value="fer2"/>
    <property type="match status" value="1"/>
</dbReference>
<name>A0A6P2C0V2_9ACTN</name>
<dbReference type="PROSITE" id="PS51085">
    <property type="entry name" value="2FE2S_FER_2"/>
    <property type="match status" value="1"/>
</dbReference>
<dbReference type="InterPro" id="IPR001709">
    <property type="entry name" value="Flavoprot_Pyr_Nucl_cyt_Rdtase"/>
</dbReference>
<dbReference type="CDD" id="cd06214">
    <property type="entry name" value="PA_degradation_oxidoreductase_like"/>
    <property type="match status" value="1"/>
</dbReference>
<dbReference type="PRINTS" id="PR00410">
    <property type="entry name" value="PHEHYDRXLASE"/>
</dbReference>
<dbReference type="OrthoDB" id="9796486at2"/>
<dbReference type="PROSITE" id="PS00197">
    <property type="entry name" value="2FE2S_FER_1"/>
    <property type="match status" value="1"/>
</dbReference>
<evidence type="ECO:0000256" key="8">
    <source>
        <dbReference type="ARBA" id="ARBA00023014"/>
    </source>
</evidence>
<reference evidence="11 12" key="1">
    <citation type="submission" date="2018-11" db="EMBL/GenBank/DDBJ databases">
        <title>Trebonia kvetii gen.nov., sp.nov., a novel acidophilic actinobacterium, and proposal of the new actinobacterial family Treboniaceae fam. nov.</title>
        <authorList>
            <person name="Rapoport D."/>
            <person name="Sagova-Mareckova M."/>
            <person name="Sedlacek I."/>
            <person name="Provaznik J."/>
            <person name="Kralova S."/>
            <person name="Pavlinic D."/>
            <person name="Benes V."/>
            <person name="Kopecky J."/>
        </authorList>
    </citation>
    <scope>NUCLEOTIDE SEQUENCE [LARGE SCALE GENOMIC DNA]</scope>
    <source>
        <strain evidence="11 12">15Tr583</strain>
    </source>
</reference>
<evidence type="ECO:0000256" key="1">
    <source>
        <dbReference type="ARBA" id="ARBA00001974"/>
    </source>
</evidence>
<protein>
    <submittedName>
        <fullName evidence="11">Ferredoxin--NADP reductase</fullName>
    </submittedName>
</protein>
<evidence type="ECO:0000259" key="9">
    <source>
        <dbReference type="PROSITE" id="PS51085"/>
    </source>
</evidence>
<dbReference type="Pfam" id="PF00175">
    <property type="entry name" value="NAD_binding_1"/>
    <property type="match status" value="1"/>
</dbReference>
<keyword evidence="2" id="KW-0285">Flavoprotein</keyword>
<keyword evidence="6" id="KW-0560">Oxidoreductase</keyword>
<comment type="cofactor">
    <cofactor evidence="1">
        <name>FAD</name>
        <dbReference type="ChEBI" id="CHEBI:57692"/>
    </cofactor>
</comment>
<feature type="domain" description="2Fe-2S ferredoxin-type" evidence="9">
    <location>
        <begin position="254"/>
        <end position="341"/>
    </location>
</feature>
<evidence type="ECO:0000256" key="2">
    <source>
        <dbReference type="ARBA" id="ARBA00022630"/>
    </source>
</evidence>
<dbReference type="GO" id="GO:0050660">
    <property type="term" value="F:flavin adenine dinucleotide binding"/>
    <property type="evidence" value="ECO:0007669"/>
    <property type="project" value="TreeGrafter"/>
</dbReference>
<keyword evidence="5" id="KW-0274">FAD</keyword>
<evidence type="ECO:0000313" key="11">
    <source>
        <dbReference type="EMBL" id="TVZ04770.1"/>
    </source>
</evidence>
<feature type="domain" description="FAD-binding FR-type" evidence="10">
    <location>
        <begin position="2"/>
        <end position="108"/>
    </location>
</feature>
<accession>A0A6P2C0V2</accession>
<dbReference type="Gene3D" id="3.10.20.30">
    <property type="match status" value="1"/>
</dbReference>
<comment type="caution">
    <text evidence="11">The sequence shown here is derived from an EMBL/GenBank/DDBJ whole genome shotgun (WGS) entry which is preliminary data.</text>
</comment>
<dbReference type="InterPro" id="IPR001433">
    <property type="entry name" value="OxRdtase_FAD/NAD-bd"/>
</dbReference>
<dbReference type="GO" id="GO:0016491">
    <property type="term" value="F:oxidoreductase activity"/>
    <property type="evidence" value="ECO:0007669"/>
    <property type="project" value="UniProtKB-KW"/>
</dbReference>
<dbReference type="InterPro" id="IPR017938">
    <property type="entry name" value="Riboflavin_synthase-like_b-brl"/>
</dbReference>
<dbReference type="AlphaFoldDB" id="A0A6P2C0V2"/>
<proteinExistence type="predicted"/>
<dbReference type="SUPFAM" id="SSF63380">
    <property type="entry name" value="Riboflavin synthase domain-like"/>
    <property type="match status" value="1"/>
</dbReference>
<evidence type="ECO:0000256" key="6">
    <source>
        <dbReference type="ARBA" id="ARBA00023002"/>
    </source>
</evidence>
<dbReference type="InterPro" id="IPR017927">
    <property type="entry name" value="FAD-bd_FR_type"/>
</dbReference>
<keyword evidence="8" id="KW-0411">Iron-sulfur</keyword>
<evidence type="ECO:0000256" key="3">
    <source>
        <dbReference type="ARBA" id="ARBA00022714"/>
    </source>
</evidence>
<dbReference type="GO" id="GO:0051537">
    <property type="term" value="F:2 iron, 2 sulfur cluster binding"/>
    <property type="evidence" value="ECO:0007669"/>
    <property type="project" value="UniProtKB-KW"/>
</dbReference>
<organism evidence="11 12">
    <name type="scientific">Trebonia kvetii</name>
    <dbReference type="NCBI Taxonomy" id="2480626"/>
    <lineage>
        <taxon>Bacteria</taxon>
        <taxon>Bacillati</taxon>
        <taxon>Actinomycetota</taxon>
        <taxon>Actinomycetes</taxon>
        <taxon>Streptosporangiales</taxon>
        <taxon>Treboniaceae</taxon>
        <taxon>Trebonia</taxon>
    </lineage>
</organism>
<keyword evidence="3" id="KW-0001">2Fe-2S</keyword>
<dbReference type="Pfam" id="PF00970">
    <property type="entry name" value="FAD_binding_6"/>
    <property type="match status" value="1"/>
</dbReference>
<dbReference type="InterPro" id="IPR050415">
    <property type="entry name" value="MRET"/>
</dbReference>
<dbReference type="Proteomes" id="UP000460272">
    <property type="component" value="Unassembled WGS sequence"/>
</dbReference>
<dbReference type="Pfam" id="PF00111">
    <property type="entry name" value="Fer2"/>
    <property type="match status" value="1"/>
</dbReference>
<evidence type="ECO:0000259" key="10">
    <source>
        <dbReference type="PROSITE" id="PS51384"/>
    </source>
</evidence>